<feature type="region of interest" description="Disordered" evidence="5">
    <location>
        <begin position="978"/>
        <end position="1009"/>
    </location>
</feature>
<keyword evidence="6" id="KW-0812">Transmembrane</keyword>
<dbReference type="NCBIfam" id="TIGR02331">
    <property type="entry name" value="rib_alpha"/>
    <property type="match status" value="4"/>
</dbReference>
<feature type="compositionally biased region" description="Basic and acidic residues" evidence="5">
    <location>
        <begin position="139"/>
        <end position="149"/>
    </location>
</feature>
<dbReference type="InterPro" id="IPR019931">
    <property type="entry name" value="LPXTG_anchor"/>
</dbReference>
<organism evidence="8 9">
    <name type="scientific">Lactobacillus kalixensis DSM 16043</name>
    <dbReference type="NCBI Taxonomy" id="1423763"/>
    <lineage>
        <taxon>Bacteria</taxon>
        <taxon>Bacillati</taxon>
        <taxon>Bacillota</taxon>
        <taxon>Bacilli</taxon>
        <taxon>Lactobacillales</taxon>
        <taxon>Lactobacillaceae</taxon>
        <taxon>Lactobacillus</taxon>
    </lineage>
</organism>
<keyword evidence="6" id="KW-1133">Transmembrane helix</keyword>
<sequence length="1339" mass="142188">MGANSRPVKASNSREDEITEVENADVLSSEKTKIDVKQRAADDVLEVTQKTDENTVQSASENIEQGSEKIDLEQDANEENTATSEMQITSDQQSTSNDAVENEEVSEDSQKVVDSSANIAEPETTVVQENVDISSEASSGEKEQLDTKQEKLELAAEAETQISKDVSDYQSFLDAIRDVNTNVINLTGNVDFSNATLKHGLTGITGKYETLNDQGIARELTINGNGNSLIMGDRYLEFTSKNQNDNKNWDITLKDLTLQTTSGNGPFKFANTNAEAGKNTITFDGVTTTTDSYEIMWYKSNSEQTANVKFKGNNTINSIIDGDTAALYAYSVEVLNGITTFNVINSDPANTGTNRSVILISETNAQAGKVIVDQGATLNINADSKVTVDGMDGSNSYGTMGIRFWSWADTADIDTAKTSVVQVAGDLNLNMGSGGSTAILASYVDVQSGGNVVIETLQNGDDTGTGLLTGAHTGTHFGAITGGMAASDSHAGIRIAKDGSLKIVRPAGLESTQPLISYGDIGVGIGKTFTIDVQDGGTLDLQDGAKNPQNWNFENDSSTTESNMPWTGLITMWGTSTTNVIKINNPKYVNLQRLGDQFGSLMRLEGTTNNVTINGEINDATTPLAQWDAGEKGDTPSYYWYIKDLANQNNWGTAANTFTKSGDDSKPASSKGSTTFLGSNGSVEMASNQAGTNSSKFNNGTIAQTSGEAANYQAPYLSQFLNHFSWWSSQRIAMGSALEDIVKPTDSQKYQPETQDVNGNINQTLDDLDAKDGIKDLISSDGTTTTDLTPIQSVTWYNSTTDAADWTNIMGNDIAVPTNPTGNLTVDTKSAWAKVTYADSSVDFVNIPLNISETASMADTYTPSYDPVEVEKGQTATADPTFTGADGSATAVPDGTTFTLGDTVPTGTTIDATTGTVTIGADAATGEYNIPVTVTYSDGSTEEVLVPVTVAEATTDADKYNPEGQDVTVEIGKTPEASAGIKNKGDLPEGTEYTWKEAPDTTTPGDTTETVIVTYPDKSTEEVEVPIHVKDPSTMTDADKYNPEGQDVTVETGKTPDPSEGIKNKGDLPEGTEYTWKETPDTTTPGDRTGTIVVTYPDGSTEEVPVTIHVKDPSTMTDADKYNPEGQDVTVETGKTPEASEGIKNKGDLPEGTEYTWKEAPDTTTPGDRTGTIVVTYPDGSMEEVPVTIHVKTPDTTPTTPTTPIPGNNGGDNTTATDPMPENNNGSNNSTSGNENNDENIDGSVTDENTGKNTDSMPNSKSTSSSNKVTNMNDNSVNSSNVANGSTDVNTVNAGNGNSEETLPQTSETNDNAGILGLVLANLAALLGVADRKKRRDKK</sequence>
<evidence type="ECO:0000313" key="9">
    <source>
        <dbReference type="Proteomes" id="UP000051036"/>
    </source>
</evidence>
<keyword evidence="3" id="KW-0732">Signal</keyword>
<feature type="compositionally biased region" description="Polar residues" evidence="5">
    <location>
        <begin position="125"/>
        <end position="138"/>
    </location>
</feature>
<evidence type="ECO:0000256" key="1">
    <source>
        <dbReference type="ARBA" id="ARBA00022512"/>
    </source>
</evidence>
<keyword evidence="4" id="KW-0572">Peptidoglycan-anchor</keyword>
<feature type="compositionally biased region" description="Low complexity" evidence="5">
    <location>
        <begin position="1081"/>
        <end position="1090"/>
    </location>
</feature>
<feature type="compositionally biased region" description="Basic and acidic residues" evidence="5">
    <location>
        <begin position="1032"/>
        <end position="1042"/>
    </location>
</feature>
<reference evidence="8 9" key="1">
    <citation type="journal article" date="2015" name="Genome Announc.">
        <title>Expanding the biotechnology potential of lactobacilli through comparative genomics of 213 strains and associated genera.</title>
        <authorList>
            <person name="Sun Z."/>
            <person name="Harris H.M."/>
            <person name="McCann A."/>
            <person name="Guo C."/>
            <person name="Argimon S."/>
            <person name="Zhang W."/>
            <person name="Yang X."/>
            <person name="Jeffery I.B."/>
            <person name="Cooney J.C."/>
            <person name="Kagawa T.F."/>
            <person name="Liu W."/>
            <person name="Song Y."/>
            <person name="Salvetti E."/>
            <person name="Wrobel A."/>
            <person name="Rasinkangas P."/>
            <person name="Parkhill J."/>
            <person name="Rea M.C."/>
            <person name="O'Sullivan O."/>
            <person name="Ritari J."/>
            <person name="Douillard F.P."/>
            <person name="Paul Ross R."/>
            <person name="Yang R."/>
            <person name="Briner A.E."/>
            <person name="Felis G.E."/>
            <person name="de Vos W.M."/>
            <person name="Barrangou R."/>
            <person name="Klaenhammer T.R."/>
            <person name="Caufield P.W."/>
            <person name="Cui Y."/>
            <person name="Zhang H."/>
            <person name="O'Toole P.W."/>
        </authorList>
    </citation>
    <scope>NUCLEOTIDE SEQUENCE [LARGE SCALE GENOMIC DNA]</scope>
    <source>
        <strain evidence="8 9">DSM 16043</strain>
    </source>
</reference>
<feature type="compositionally biased region" description="Polar residues" evidence="5">
    <location>
        <begin position="79"/>
        <end position="99"/>
    </location>
</feature>
<feature type="compositionally biased region" description="Polar residues" evidence="5">
    <location>
        <begin position="54"/>
        <end position="65"/>
    </location>
</feature>
<accession>A0A0R1U4D6</accession>
<feature type="compositionally biased region" description="Low complexity" evidence="5">
    <location>
        <begin position="1000"/>
        <end position="1009"/>
    </location>
</feature>
<feature type="transmembrane region" description="Helical" evidence="6">
    <location>
        <begin position="1313"/>
        <end position="1330"/>
    </location>
</feature>
<dbReference type="OrthoDB" id="2266812at2"/>
<feature type="region of interest" description="Disordered" evidence="5">
    <location>
        <begin position="48"/>
        <end position="149"/>
    </location>
</feature>
<comment type="caution">
    <text evidence="8">The sequence shown here is derived from an EMBL/GenBank/DDBJ whole genome shotgun (WGS) entry which is preliminary data.</text>
</comment>
<dbReference type="InterPro" id="IPR059115">
    <property type="entry name" value="Rib"/>
</dbReference>
<evidence type="ECO:0000256" key="6">
    <source>
        <dbReference type="SAM" id="Phobius"/>
    </source>
</evidence>
<keyword evidence="2" id="KW-0964">Secreted</keyword>
<proteinExistence type="predicted"/>
<keyword evidence="9" id="KW-1185">Reference proteome</keyword>
<feature type="compositionally biased region" description="Polar residues" evidence="5">
    <location>
        <begin position="1246"/>
        <end position="1255"/>
    </location>
</feature>
<feature type="compositionally biased region" description="Low complexity" evidence="5">
    <location>
        <begin position="1256"/>
        <end position="1286"/>
    </location>
</feature>
<evidence type="ECO:0000256" key="3">
    <source>
        <dbReference type="ARBA" id="ARBA00022729"/>
    </source>
</evidence>
<evidence type="ECO:0000256" key="5">
    <source>
        <dbReference type="SAM" id="MobiDB-lite"/>
    </source>
</evidence>
<feature type="region of interest" description="Disordered" evidence="5">
    <location>
        <begin position="658"/>
        <end position="695"/>
    </location>
</feature>
<feature type="compositionally biased region" description="Low complexity" evidence="5">
    <location>
        <begin position="1222"/>
        <end position="1235"/>
    </location>
</feature>
<gene>
    <name evidence="8" type="ORF">FC46_GL001642</name>
</gene>
<dbReference type="PATRIC" id="fig|1423763.3.peg.1668"/>
<keyword evidence="6" id="KW-0472">Membrane</keyword>
<evidence type="ECO:0000256" key="4">
    <source>
        <dbReference type="ARBA" id="ARBA00023088"/>
    </source>
</evidence>
<evidence type="ECO:0000313" key="8">
    <source>
        <dbReference type="EMBL" id="KRL87918.1"/>
    </source>
</evidence>
<dbReference type="NCBIfam" id="NF038186">
    <property type="entry name" value="YPDG_rpt"/>
    <property type="match status" value="1"/>
</dbReference>
<feature type="region of interest" description="Disordered" evidence="5">
    <location>
        <begin position="1190"/>
        <end position="1309"/>
    </location>
</feature>
<dbReference type="InterPro" id="IPR046776">
    <property type="entry name" value="Pectate_lyase_5"/>
</dbReference>
<dbReference type="InterPro" id="IPR012706">
    <property type="entry name" value="Rib_alpha_Esp_rpt"/>
</dbReference>
<dbReference type="Pfam" id="PF20585">
    <property type="entry name" value="Pectate_lyase_5"/>
    <property type="match status" value="1"/>
</dbReference>
<evidence type="ECO:0000259" key="7">
    <source>
        <dbReference type="PROSITE" id="PS50847"/>
    </source>
</evidence>
<feature type="region of interest" description="Disordered" evidence="5">
    <location>
        <begin position="1032"/>
        <end position="1090"/>
    </location>
</feature>
<dbReference type="Proteomes" id="UP000051036">
    <property type="component" value="Unassembled WGS sequence"/>
</dbReference>
<name>A0A0R1U4D6_9LACO</name>
<dbReference type="PROSITE" id="PS50847">
    <property type="entry name" value="GRAM_POS_ANCHORING"/>
    <property type="match status" value="1"/>
</dbReference>
<feature type="compositionally biased region" description="Polar residues" evidence="5">
    <location>
        <begin position="667"/>
        <end position="695"/>
    </location>
</feature>
<feature type="compositionally biased region" description="Low complexity" evidence="5">
    <location>
        <begin position="1194"/>
        <end position="1215"/>
    </location>
</feature>
<feature type="region of interest" description="Disordered" evidence="5">
    <location>
        <begin position="1"/>
        <end position="24"/>
    </location>
</feature>
<feature type="compositionally biased region" description="Polar residues" evidence="5">
    <location>
        <begin position="1287"/>
        <end position="1309"/>
    </location>
</feature>
<dbReference type="InterPro" id="IPR044055">
    <property type="entry name" value="RibLong"/>
</dbReference>
<protein>
    <submittedName>
        <fullName evidence="8">Surface protein</fullName>
    </submittedName>
</protein>
<feature type="domain" description="Gram-positive cocci surface proteins LPxTG" evidence="7">
    <location>
        <begin position="1303"/>
        <end position="1339"/>
    </location>
</feature>
<dbReference type="Pfam" id="PF08428">
    <property type="entry name" value="Rib"/>
    <property type="match status" value="3"/>
</dbReference>
<evidence type="ECO:0000256" key="2">
    <source>
        <dbReference type="ARBA" id="ARBA00022525"/>
    </source>
</evidence>
<dbReference type="EMBL" id="AZFM01000057">
    <property type="protein sequence ID" value="KRL87918.1"/>
    <property type="molecule type" value="Genomic_DNA"/>
</dbReference>
<feature type="region of interest" description="Disordered" evidence="5">
    <location>
        <begin position="1114"/>
        <end position="1170"/>
    </location>
</feature>
<dbReference type="Pfam" id="PF18957">
    <property type="entry name" value="RibLong"/>
    <property type="match status" value="1"/>
</dbReference>
<dbReference type="STRING" id="1423763.FC46_GL001642"/>
<keyword evidence="1" id="KW-0134">Cell wall</keyword>